<evidence type="ECO:0000313" key="1">
    <source>
        <dbReference type="EMBL" id="SVC08893.1"/>
    </source>
</evidence>
<gene>
    <name evidence="1" type="ORF">METZ01_LOCUS261747</name>
</gene>
<dbReference type="AlphaFoldDB" id="A0A382JCR5"/>
<reference evidence="1" key="1">
    <citation type="submission" date="2018-05" db="EMBL/GenBank/DDBJ databases">
        <authorList>
            <person name="Lanie J.A."/>
            <person name="Ng W.-L."/>
            <person name="Kazmierczak K.M."/>
            <person name="Andrzejewski T.M."/>
            <person name="Davidsen T.M."/>
            <person name="Wayne K.J."/>
            <person name="Tettelin H."/>
            <person name="Glass J.I."/>
            <person name="Rusch D."/>
            <person name="Podicherti R."/>
            <person name="Tsui H.-C.T."/>
            <person name="Winkler M.E."/>
        </authorList>
    </citation>
    <scope>NUCLEOTIDE SEQUENCE</scope>
</reference>
<accession>A0A382JCR5</accession>
<proteinExistence type="predicted"/>
<organism evidence="1">
    <name type="scientific">marine metagenome</name>
    <dbReference type="NCBI Taxonomy" id="408172"/>
    <lineage>
        <taxon>unclassified sequences</taxon>
        <taxon>metagenomes</taxon>
        <taxon>ecological metagenomes</taxon>
    </lineage>
</organism>
<evidence type="ECO:0008006" key="2">
    <source>
        <dbReference type="Google" id="ProtNLM"/>
    </source>
</evidence>
<dbReference type="PANTHER" id="PTHR30007">
    <property type="entry name" value="PHP DOMAIN PROTEIN"/>
    <property type="match status" value="1"/>
</dbReference>
<protein>
    <recommendedName>
        <fullName evidence="2">Transposase DDE domain-containing protein</fullName>
    </recommendedName>
</protein>
<sequence length="260" mass="30030">MRILSTGMKWEDLEIAKDDAGAPEIHHTNIFRAFQCWVEEGCFEEIFAESVMRLCRNHLIDHVVIHGDGTNHSAKKGSDNIGYNGHKKIKGDKVVAMCDRNVNVIAPFINAPAIPNEAILLKPGLEKLKSMFDKMGLSLVGTVISLDSIYNSKSNRKAIFNRKMRPNINLRQCDIKRNGRKQCFDEEIYKERFRTIERLFAWEDKFKRVLIRFESISSHFYAFKMLAYTMINLRHFVNQQLLAILGMMTAGTMDYSVYNQ</sequence>
<name>A0A382JCR5_9ZZZZ</name>
<dbReference type="EMBL" id="UINC01072913">
    <property type="protein sequence ID" value="SVC08893.1"/>
    <property type="molecule type" value="Genomic_DNA"/>
</dbReference>